<gene>
    <name evidence="2" type="ORF">TIFTF001_010028</name>
</gene>
<evidence type="ECO:0000313" key="2">
    <source>
        <dbReference type="EMBL" id="GMN40797.1"/>
    </source>
</evidence>
<evidence type="ECO:0000313" key="3">
    <source>
        <dbReference type="Proteomes" id="UP001187192"/>
    </source>
</evidence>
<sequence>MSMLRGTIGAVGLASTFTLVPIFEAGVSNSEMSDPEKLEAAVISLNEEALAWFQWEDKIRQVRN</sequence>
<evidence type="ECO:0000256" key="1">
    <source>
        <dbReference type="SAM" id="SignalP"/>
    </source>
</evidence>
<reference evidence="2" key="1">
    <citation type="submission" date="2023-07" db="EMBL/GenBank/DDBJ databases">
        <title>draft genome sequence of fig (Ficus carica).</title>
        <authorList>
            <person name="Takahashi T."/>
            <person name="Nishimura K."/>
        </authorList>
    </citation>
    <scope>NUCLEOTIDE SEQUENCE</scope>
</reference>
<dbReference type="AlphaFoldDB" id="A0AA88D440"/>
<comment type="caution">
    <text evidence="2">The sequence shown here is derived from an EMBL/GenBank/DDBJ whole genome shotgun (WGS) entry which is preliminary data.</text>
</comment>
<organism evidence="2 3">
    <name type="scientific">Ficus carica</name>
    <name type="common">Common fig</name>
    <dbReference type="NCBI Taxonomy" id="3494"/>
    <lineage>
        <taxon>Eukaryota</taxon>
        <taxon>Viridiplantae</taxon>
        <taxon>Streptophyta</taxon>
        <taxon>Embryophyta</taxon>
        <taxon>Tracheophyta</taxon>
        <taxon>Spermatophyta</taxon>
        <taxon>Magnoliopsida</taxon>
        <taxon>eudicotyledons</taxon>
        <taxon>Gunneridae</taxon>
        <taxon>Pentapetalae</taxon>
        <taxon>rosids</taxon>
        <taxon>fabids</taxon>
        <taxon>Rosales</taxon>
        <taxon>Moraceae</taxon>
        <taxon>Ficeae</taxon>
        <taxon>Ficus</taxon>
    </lineage>
</organism>
<dbReference type="Proteomes" id="UP001187192">
    <property type="component" value="Unassembled WGS sequence"/>
</dbReference>
<proteinExistence type="predicted"/>
<keyword evidence="1" id="KW-0732">Signal</keyword>
<protein>
    <submittedName>
        <fullName evidence="2">Uncharacterized protein</fullName>
    </submittedName>
</protein>
<feature type="chain" id="PRO_5041733163" evidence="1">
    <location>
        <begin position="19"/>
        <end position="64"/>
    </location>
</feature>
<accession>A0AA88D440</accession>
<dbReference type="EMBL" id="BTGU01000011">
    <property type="protein sequence ID" value="GMN40797.1"/>
    <property type="molecule type" value="Genomic_DNA"/>
</dbReference>
<name>A0AA88D440_FICCA</name>
<feature type="signal peptide" evidence="1">
    <location>
        <begin position="1"/>
        <end position="18"/>
    </location>
</feature>
<keyword evidence="3" id="KW-1185">Reference proteome</keyword>